<protein>
    <submittedName>
        <fullName evidence="1">Uncharacterized protein</fullName>
    </submittedName>
</protein>
<evidence type="ECO:0000313" key="2">
    <source>
        <dbReference type="Proteomes" id="UP000288805"/>
    </source>
</evidence>
<accession>A0A438J1Q3</accession>
<dbReference type="AlphaFoldDB" id="A0A438J1Q3"/>
<gene>
    <name evidence="1" type="ORF">CK203_023254</name>
</gene>
<sequence>MASFGSLKSVIFDKEERKQYYSPFLPLKSHGDTVWSEYRLSVLEG</sequence>
<organism evidence="1 2">
    <name type="scientific">Vitis vinifera</name>
    <name type="common">Grape</name>
    <dbReference type="NCBI Taxonomy" id="29760"/>
    <lineage>
        <taxon>Eukaryota</taxon>
        <taxon>Viridiplantae</taxon>
        <taxon>Streptophyta</taxon>
        <taxon>Embryophyta</taxon>
        <taxon>Tracheophyta</taxon>
        <taxon>Spermatophyta</taxon>
        <taxon>Magnoliopsida</taxon>
        <taxon>eudicotyledons</taxon>
        <taxon>Gunneridae</taxon>
        <taxon>Pentapetalae</taxon>
        <taxon>rosids</taxon>
        <taxon>Vitales</taxon>
        <taxon>Vitaceae</taxon>
        <taxon>Viteae</taxon>
        <taxon>Vitis</taxon>
    </lineage>
</organism>
<proteinExistence type="predicted"/>
<comment type="caution">
    <text evidence="1">The sequence shown here is derived from an EMBL/GenBank/DDBJ whole genome shotgun (WGS) entry which is preliminary data.</text>
</comment>
<evidence type="ECO:0000313" key="1">
    <source>
        <dbReference type="EMBL" id="RVX02875.1"/>
    </source>
</evidence>
<reference evidence="1 2" key="1">
    <citation type="journal article" date="2018" name="PLoS Genet.">
        <title>Population sequencing reveals clonal diversity and ancestral inbreeding in the grapevine cultivar Chardonnay.</title>
        <authorList>
            <person name="Roach M.J."/>
            <person name="Johnson D.L."/>
            <person name="Bohlmann J."/>
            <person name="van Vuuren H.J."/>
            <person name="Jones S.J."/>
            <person name="Pretorius I.S."/>
            <person name="Schmidt S.A."/>
            <person name="Borneman A.R."/>
        </authorList>
    </citation>
    <scope>NUCLEOTIDE SEQUENCE [LARGE SCALE GENOMIC DNA]</scope>
    <source>
        <strain evidence="2">cv. Chardonnay</strain>
        <tissue evidence="1">Leaf</tissue>
    </source>
</reference>
<name>A0A438J1Q3_VITVI</name>
<dbReference type="EMBL" id="QGNW01000068">
    <property type="protein sequence ID" value="RVX02875.1"/>
    <property type="molecule type" value="Genomic_DNA"/>
</dbReference>
<dbReference type="Proteomes" id="UP000288805">
    <property type="component" value="Unassembled WGS sequence"/>
</dbReference>